<accession>A0A915DHV1</accession>
<dbReference type="SUPFAM" id="SSF48371">
    <property type="entry name" value="ARM repeat"/>
    <property type="match status" value="1"/>
</dbReference>
<evidence type="ECO:0000313" key="2">
    <source>
        <dbReference type="WBParaSite" id="jg19652"/>
    </source>
</evidence>
<dbReference type="InterPro" id="IPR011989">
    <property type="entry name" value="ARM-like"/>
</dbReference>
<dbReference type="GO" id="GO:0010008">
    <property type="term" value="C:endosome membrane"/>
    <property type="evidence" value="ECO:0007669"/>
    <property type="project" value="TreeGrafter"/>
</dbReference>
<dbReference type="GO" id="GO:2000641">
    <property type="term" value="P:regulation of early endosome to late endosome transport"/>
    <property type="evidence" value="ECO:0007669"/>
    <property type="project" value="InterPro"/>
</dbReference>
<dbReference type="InterPro" id="IPR044978">
    <property type="entry name" value="GRV2/DNAJC13"/>
</dbReference>
<proteinExistence type="predicted"/>
<reference evidence="2" key="1">
    <citation type="submission" date="2022-11" db="UniProtKB">
        <authorList>
            <consortium name="WormBaseParasite"/>
        </authorList>
    </citation>
    <scope>IDENTIFICATION</scope>
</reference>
<dbReference type="InterPro" id="IPR016024">
    <property type="entry name" value="ARM-type_fold"/>
</dbReference>
<keyword evidence="1" id="KW-1185">Reference proteome</keyword>
<dbReference type="AlphaFoldDB" id="A0A915DHV1"/>
<dbReference type="Proteomes" id="UP000887574">
    <property type="component" value="Unplaced"/>
</dbReference>
<dbReference type="WBParaSite" id="jg19652">
    <property type="protein sequence ID" value="jg19652"/>
    <property type="gene ID" value="jg19652"/>
</dbReference>
<protein>
    <submittedName>
        <fullName evidence="2">Uncharacterized protein</fullName>
    </submittedName>
</protein>
<sequence length="246" mass="26741">MKESKSDKQLELVTKSLVLLFSHHPSTADQIPAQGYLPQFCQAMQKANLAGSKSALLVLNQLTENTNCANSLGSLPIIKGLYACMKQQPTLIRESAHSLKLLLKKCTPELAEQMLNSGILTYLLELLGSSMPGVDNPAAAKAELVDALKSCCRDLQYGEKVAAVLNKSSIWAQYKDQRHDLFLPATSQIQAITGGPSGSAAVAGYLTEGMFEPPPQRKAPPPLPLNRGFNNRLRHFPKINVSILAY</sequence>
<evidence type="ECO:0000313" key="1">
    <source>
        <dbReference type="Proteomes" id="UP000887574"/>
    </source>
</evidence>
<dbReference type="GO" id="GO:0007032">
    <property type="term" value="P:endosome organization"/>
    <property type="evidence" value="ECO:0007669"/>
    <property type="project" value="InterPro"/>
</dbReference>
<name>A0A915DHV1_9BILA</name>
<dbReference type="PANTHER" id="PTHR36983:SF2">
    <property type="entry name" value="DNAJ HOMOLOG SUBFAMILY C MEMBER 13"/>
    <property type="match status" value="1"/>
</dbReference>
<organism evidence="1 2">
    <name type="scientific">Ditylenchus dipsaci</name>
    <dbReference type="NCBI Taxonomy" id="166011"/>
    <lineage>
        <taxon>Eukaryota</taxon>
        <taxon>Metazoa</taxon>
        <taxon>Ecdysozoa</taxon>
        <taxon>Nematoda</taxon>
        <taxon>Chromadorea</taxon>
        <taxon>Rhabditida</taxon>
        <taxon>Tylenchina</taxon>
        <taxon>Tylenchomorpha</taxon>
        <taxon>Sphaerularioidea</taxon>
        <taxon>Anguinidae</taxon>
        <taxon>Anguininae</taxon>
        <taxon>Ditylenchus</taxon>
    </lineage>
</organism>
<dbReference type="PANTHER" id="PTHR36983">
    <property type="entry name" value="DNAJ HOMOLOG SUBFAMILY C MEMBER 13"/>
    <property type="match status" value="1"/>
</dbReference>
<dbReference type="GO" id="GO:0006898">
    <property type="term" value="P:receptor-mediated endocytosis"/>
    <property type="evidence" value="ECO:0007669"/>
    <property type="project" value="TreeGrafter"/>
</dbReference>
<dbReference type="Gene3D" id="1.25.10.10">
    <property type="entry name" value="Leucine-rich Repeat Variant"/>
    <property type="match status" value="1"/>
</dbReference>